<proteinExistence type="predicted"/>
<evidence type="ECO:0000313" key="4">
    <source>
        <dbReference type="Proteomes" id="UP001055114"/>
    </source>
</evidence>
<dbReference type="EMBL" id="BQNZ01000003">
    <property type="protein sequence ID" value="GKH73355.1"/>
    <property type="molecule type" value="Genomic_DNA"/>
</dbReference>
<dbReference type="Proteomes" id="UP001055114">
    <property type="component" value="Unassembled WGS sequence"/>
</dbReference>
<reference evidence="3" key="1">
    <citation type="submission" date="2022-01" db="EMBL/GenBank/DDBJ databases">
        <title>Novel bile acid biosynthetic pathways are enriched in the microbiome of centenarians.</title>
        <authorList>
            <person name="Sato Y."/>
            <person name="Atarashi K."/>
            <person name="Plichta R.D."/>
            <person name="Arai Y."/>
            <person name="Sasajima S."/>
            <person name="Kearney M.S."/>
            <person name="Suda W."/>
            <person name="Takeshita K."/>
            <person name="Sasaki T."/>
            <person name="Okamoto S."/>
            <person name="Skelly N.A."/>
            <person name="Okamura Y."/>
            <person name="Vlamakis H."/>
            <person name="Li Y."/>
            <person name="Tanoue T."/>
            <person name="Takei H."/>
            <person name="Nittono H."/>
            <person name="Narushima S."/>
            <person name="Irie J."/>
            <person name="Itoh H."/>
            <person name="Moriya K."/>
            <person name="Sugiura Y."/>
            <person name="Suematsu M."/>
            <person name="Moritoki N."/>
            <person name="Shibata S."/>
            <person name="Littman R.D."/>
            <person name="Fischbach A.M."/>
            <person name="Uwamino Y."/>
            <person name="Inoue T."/>
            <person name="Honda A."/>
            <person name="Hattori M."/>
            <person name="Murai T."/>
            <person name="Xavier J.R."/>
            <person name="Hirose N."/>
            <person name="Honda K."/>
        </authorList>
    </citation>
    <scope>NUCLEOTIDE SEQUENCE</scope>
    <source>
        <strain evidence="3">CE91-St3</strain>
    </source>
</reference>
<protein>
    <recommendedName>
        <fullName evidence="2">DUF4116 domain-containing protein</fullName>
    </recommendedName>
</protein>
<evidence type="ECO:0000313" key="3">
    <source>
        <dbReference type="EMBL" id="GKH73355.1"/>
    </source>
</evidence>
<evidence type="ECO:0000256" key="1">
    <source>
        <dbReference type="SAM" id="MobiDB-lite"/>
    </source>
</evidence>
<evidence type="ECO:0000259" key="2">
    <source>
        <dbReference type="Pfam" id="PF13475"/>
    </source>
</evidence>
<dbReference type="AlphaFoldDB" id="A0AA37NG02"/>
<accession>A0AA37NG02</accession>
<sequence length="804" mass="91539">MTMDTNREYLQTKYAPDRNIETLAVAFAMHYMQQHPGTKSLCDMADVLRVSPEGLNDLIVQAGNSPLLSGQRPDRLEQLASINEVRYNNFLKAVEQNNRVAVLSNPSLSADAADLALARYYLNSHNNSRFRSMASQALGMDVRTMENLFYAAAAKSLFRNENAPLLEKFASENIEKYNKFQEKMDNVLYVKSDIEPGKKLEDLIVGFAVNYINKHPDEETKERVFSALKVRPAILAELYRKAQKRPVLKGYTVPTLGKLAQLNWKRYQNFVKRVLDTDIKVQANAGDLIERMIPSRELGAAVYLMGQDEFSKNQICQVWGLSEEAFQDAIDKYSNSKEFEQNWLAGEEQKKSYIQRIIPEIERLRNDAAEILDPTYKVSGEQGIENINTVSDEARTKYLQYHPDVFAGLDKDHTTYENAMIACKACGLALEHVVNKEPRLVDYNLCMEAVKSNGYALKWVKRAWKDRPMCYAAVANNYNAYKFVPRNMKSERKLMHLAITPMGGGQNLQYAFQKDKSKYLCRMADRTFAEAREFFPQRFAPSDNELKRQARMARAQAKMQGQQLENGVKVTPQDYFDLYPTLVKEAREAIEKNFMSVRAETESFVRNMAAFYNGSISASQLLAEPPMAGRYPEDMDPAIKYRTVVLDTFACATRHPELVPAGSLNVNFKPSVQRDFSAVTIDDYYKRPAGQDKGPADQVKPFWESANMDSSMSEGVKKGLVHLLKQEAELAMAYRNGEISAEKFFSTLPMGTNVPQMEKAQLAGYANELTQYWADRFPEMVQQQKQNHSQDQGLNRSRNGGMHH</sequence>
<comment type="caution">
    <text evidence="3">The sequence shown here is derived from an EMBL/GenBank/DDBJ whole genome shotgun (WGS) entry which is preliminary data.</text>
</comment>
<organism evidence="3 4">
    <name type="scientific">Parabacteroides merdae</name>
    <dbReference type="NCBI Taxonomy" id="46503"/>
    <lineage>
        <taxon>Bacteria</taxon>
        <taxon>Pseudomonadati</taxon>
        <taxon>Bacteroidota</taxon>
        <taxon>Bacteroidia</taxon>
        <taxon>Bacteroidales</taxon>
        <taxon>Tannerellaceae</taxon>
        <taxon>Parabacteroides</taxon>
    </lineage>
</organism>
<dbReference type="Pfam" id="PF13475">
    <property type="entry name" value="DUF4116"/>
    <property type="match status" value="1"/>
</dbReference>
<name>A0AA37NG02_9BACT</name>
<feature type="compositionally biased region" description="Polar residues" evidence="1">
    <location>
        <begin position="781"/>
        <end position="798"/>
    </location>
</feature>
<feature type="domain" description="DUF4116" evidence="2">
    <location>
        <begin position="442"/>
        <end position="489"/>
    </location>
</feature>
<feature type="region of interest" description="Disordered" evidence="1">
    <location>
        <begin position="781"/>
        <end position="804"/>
    </location>
</feature>
<dbReference type="InterPro" id="IPR025197">
    <property type="entry name" value="DUF4116"/>
</dbReference>
<gene>
    <name evidence="3" type="ORF">CE91St3_32180</name>
</gene>